<keyword evidence="1" id="KW-0732">Signal</keyword>
<dbReference type="SUPFAM" id="SSF49299">
    <property type="entry name" value="PKD domain"/>
    <property type="match status" value="1"/>
</dbReference>
<feature type="chain" id="PRO_5032923896" evidence="1">
    <location>
        <begin position="21"/>
        <end position="786"/>
    </location>
</feature>
<reference evidence="2 3" key="1">
    <citation type="submission" date="2020-08" db="EMBL/GenBank/DDBJ databases">
        <title>Genomic Encyclopedia of Type Strains, Phase IV (KMG-IV): sequencing the most valuable type-strain genomes for metagenomic binning, comparative biology and taxonomic classification.</title>
        <authorList>
            <person name="Goeker M."/>
        </authorList>
    </citation>
    <scope>NUCLEOTIDE SEQUENCE [LARGE SCALE GENOMIC DNA]</scope>
    <source>
        <strain evidence="2 3">DSM 105137</strain>
    </source>
</reference>
<evidence type="ECO:0000256" key="1">
    <source>
        <dbReference type="SAM" id="SignalP"/>
    </source>
</evidence>
<name>A0A840E8H7_9BACT</name>
<dbReference type="InterPro" id="IPR035986">
    <property type="entry name" value="PKD_dom_sf"/>
</dbReference>
<evidence type="ECO:0000313" key="3">
    <source>
        <dbReference type="Proteomes" id="UP000576209"/>
    </source>
</evidence>
<dbReference type="Pfam" id="PF13585">
    <property type="entry name" value="CHU_C"/>
    <property type="match status" value="1"/>
</dbReference>
<dbReference type="EMBL" id="JACIFF010000001">
    <property type="protein sequence ID" value="MBB4078099.1"/>
    <property type="molecule type" value="Genomic_DNA"/>
</dbReference>
<keyword evidence="3" id="KW-1185">Reference proteome</keyword>
<dbReference type="Proteomes" id="UP000576209">
    <property type="component" value="Unassembled WGS sequence"/>
</dbReference>
<dbReference type="CDD" id="cd00146">
    <property type="entry name" value="PKD"/>
    <property type="match status" value="1"/>
</dbReference>
<dbReference type="InterPro" id="IPR013783">
    <property type="entry name" value="Ig-like_fold"/>
</dbReference>
<dbReference type="InterPro" id="IPR026341">
    <property type="entry name" value="T9SS_type_B"/>
</dbReference>
<protein>
    <submittedName>
        <fullName evidence="2">Gliding motility-associated-like protein</fullName>
    </submittedName>
</protein>
<feature type="signal peptide" evidence="1">
    <location>
        <begin position="1"/>
        <end position="20"/>
    </location>
</feature>
<organism evidence="2 3">
    <name type="scientific">Neolewinella aquimaris</name>
    <dbReference type="NCBI Taxonomy" id="1835722"/>
    <lineage>
        <taxon>Bacteria</taxon>
        <taxon>Pseudomonadati</taxon>
        <taxon>Bacteroidota</taxon>
        <taxon>Saprospiria</taxon>
        <taxon>Saprospirales</taxon>
        <taxon>Lewinellaceae</taxon>
        <taxon>Neolewinella</taxon>
    </lineage>
</organism>
<accession>A0A840E8H7</accession>
<gene>
    <name evidence="2" type="ORF">GGR28_000700</name>
</gene>
<evidence type="ECO:0000313" key="2">
    <source>
        <dbReference type="EMBL" id="MBB4078099.1"/>
    </source>
</evidence>
<dbReference type="NCBIfam" id="TIGR04131">
    <property type="entry name" value="Bac_Flav_CTERM"/>
    <property type="match status" value="1"/>
</dbReference>
<dbReference type="Gene3D" id="2.60.40.10">
    <property type="entry name" value="Immunoglobulins"/>
    <property type="match status" value="1"/>
</dbReference>
<sequence length="786" mass="84399">MNQRLLLAFLFTLAAPILWGQSDPCGRVTISNPDTLNICLGDVVELRQTTTLTNPSFQWSPTEGFLDDPSDASPRVRPPFSGFYRVTASTAAGCTVSDSIYINVDRFVVPTLIDPATVCQGYPINLLSDVVTDVGNTSYRLLAGDDVIAEGQDPNFVVQVSKKTTYTLISSSDNGSCEDRQSVTLDVIPGFFDIPQDTVFACLGVDSIVLTVIDTPSMERVITWSPSRFNSSPPLGNTFTVRPVADITYYAETEINGCRRIDSVAVRLDSLPQNLSMTLDPVKDPYCQGDTIIVQSPVYDPGDFPLITHNWIVAPGLESPRELYNAVFTAQDTALLQRVTTNGACLDTTEVQINVVEPPVITFDPVDPVVCPGEPVQITATFESGSGSLTWMDPGGTLSCTECLNPIATVNSTTMYTIEVETGGSECSSELSYTVNVEQVLEPSLTQETVLCPGDSRQLITGQVSGAYTYRITGGGVELTDPSATVSPTETTTYTIESTGDCGTATQSITLIVADDYSVDATGPSTICAGEPLVLNATPTPSEITGTFLWLLPNGTSQSGQQITVDNPVSGTYAVTFTDAQGCSSATDSIEVTVLGQSVIPIITAELADGTTVTSGGSLFSGNDVILRVTNVPAGLNFTYDWTGNYSPASAQGQEITVTVPRTSGDQPQPLSYTVTLTSDQGNCTFTATIVLTVEQSRVEAPDFFTPDNDGRNDRFRLFFNGQITDYTMIVYDRWGQKVFTSDDPLEGWDGTKDGTPQNADVYLYVAKFRQDGAELQEDGQVTLVR</sequence>
<dbReference type="AlphaFoldDB" id="A0A840E8H7"/>
<proteinExistence type="predicted"/>
<dbReference type="RefSeq" id="WP_183494328.1">
    <property type="nucleotide sequence ID" value="NZ_JACIFF010000001.1"/>
</dbReference>
<comment type="caution">
    <text evidence="2">The sequence shown here is derived from an EMBL/GenBank/DDBJ whole genome shotgun (WGS) entry which is preliminary data.</text>
</comment>